<accession>A0A1B0EUI7</accession>
<comment type="subcellular location">
    <subcellularLocation>
        <location evidence="1">Cytoplasm</location>
        <location evidence="1">Cytoskeleton</location>
    </subcellularLocation>
</comment>
<dbReference type="EnsemblMetazoa" id="LLOJ004822-RA">
    <property type="protein sequence ID" value="LLOJ004822-PA"/>
    <property type="gene ID" value="LLOJ004822"/>
</dbReference>
<comment type="similarity">
    <text evidence="2">Belongs to the MAP7 family.</text>
</comment>
<evidence type="ECO:0000256" key="2">
    <source>
        <dbReference type="ARBA" id="ARBA00007525"/>
    </source>
</evidence>
<dbReference type="Pfam" id="PF05672">
    <property type="entry name" value="MAP7"/>
    <property type="match status" value="1"/>
</dbReference>
<evidence type="ECO:0000313" key="8">
    <source>
        <dbReference type="Proteomes" id="UP000092461"/>
    </source>
</evidence>
<dbReference type="InterPro" id="IPR051483">
    <property type="entry name" value="MAP7_domain-containing"/>
</dbReference>
<dbReference type="EMBL" id="AJWK01015127">
    <property type="status" value="NOT_ANNOTATED_CDS"/>
    <property type="molecule type" value="Genomic_DNA"/>
</dbReference>
<reference evidence="7" key="1">
    <citation type="submission" date="2020-05" db="UniProtKB">
        <authorList>
            <consortium name="EnsemblMetazoa"/>
        </authorList>
    </citation>
    <scope>IDENTIFICATION</scope>
    <source>
        <strain evidence="7">Jacobina</strain>
    </source>
</reference>
<evidence type="ECO:0000256" key="1">
    <source>
        <dbReference type="ARBA" id="ARBA00004245"/>
    </source>
</evidence>
<feature type="compositionally biased region" description="Basic and acidic residues" evidence="6">
    <location>
        <begin position="727"/>
        <end position="786"/>
    </location>
</feature>
<feature type="region of interest" description="Disordered" evidence="6">
    <location>
        <begin position="393"/>
        <end position="468"/>
    </location>
</feature>
<feature type="region of interest" description="Disordered" evidence="6">
    <location>
        <begin position="562"/>
        <end position="591"/>
    </location>
</feature>
<feature type="region of interest" description="Disordered" evidence="6">
    <location>
        <begin position="727"/>
        <end position="871"/>
    </location>
</feature>
<feature type="compositionally biased region" description="Basic and acidic residues" evidence="6">
    <location>
        <begin position="171"/>
        <end position="182"/>
    </location>
</feature>
<feature type="compositionally biased region" description="Low complexity" evidence="6">
    <location>
        <begin position="410"/>
        <end position="430"/>
    </location>
</feature>
<feature type="compositionally biased region" description="Basic and acidic residues" evidence="6">
    <location>
        <begin position="491"/>
        <end position="500"/>
    </location>
</feature>
<evidence type="ECO:0000313" key="7">
    <source>
        <dbReference type="EnsemblMetazoa" id="LLOJ004822-PA"/>
    </source>
</evidence>
<keyword evidence="3" id="KW-0963">Cytoplasm</keyword>
<organism evidence="7 8">
    <name type="scientific">Lutzomyia longipalpis</name>
    <name type="common">Sand fly</name>
    <dbReference type="NCBI Taxonomy" id="7200"/>
    <lineage>
        <taxon>Eukaryota</taxon>
        <taxon>Metazoa</taxon>
        <taxon>Ecdysozoa</taxon>
        <taxon>Arthropoda</taxon>
        <taxon>Hexapoda</taxon>
        <taxon>Insecta</taxon>
        <taxon>Pterygota</taxon>
        <taxon>Neoptera</taxon>
        <taxon>Endopterygota</taxon>
        <taxon>Diptera</taxon>
        <taxon>Nematocera</taxon>
        <taxon>Psychodoidea</taxon>
        <taxon>Psychodidae</taxon>
        <taxon>Lutzomyia</taxon>
        <taxon>Lutzomyia</taxon>
    </lineage>
</organism>
<feature type="region of interest" description="Disordered" evidence="6">
    <location>
        <begin position="166"/>
        <end position="253"/>
    </location>
</feature>
<feature type="compositionally biased region" description="Acidic residues" evidence="6">
    <location>
        <begin position="622"/>
        <end position="636"/>
    </location>
</feature>
<feature type="compositionally biased region" description="Basic and acidic residues" evidence="6">
    <location>
        <begin position="57"/>
        <end position="92"/>
    </location>
</feature>
<feature type="region of interest" description="Disordered" evidence="6">
    <location>
        <begin position="286"/>
        <end position="305"/>
    </location>
</feature>
<feature type="compositionally biased region" description="Polar residues" evidence="6">
    <location>
        <begin position="234"/>
        <end position="246"/>
    </location>
</feature>
<dbReference type="PANTHER" id="PTHR15073:SF18">
    <property type="entry name" value="ENSCONSIN, ISOFORM F"/>
    <property type="match status" value="1"/>
</dbReference>
<proteinExistence type="inferred from homology"/>
<feature type="compositionally biased region" description="Basic and acidic residues" evidence="6">
    <location>
        <begin position="806"/>
        <end position="819"/>
    </location>
</feature>
<dbReference type="VEuPathDB" id="VectorBase:LLOJ004822"/>
<name>A0A1B0EUI7_LUTLO</name>
<feature type="compositionally biased region" description="Polar residues" evidence="6">
    <location>
        <begin position="795"/>
        <end position="804"/>
    </location>
</feature>
<evidence type="ECO:0000256" key="4">
    <source>
        <dbReference type="ARBA" id="ARBA00023054"/>
    </source>
</evidence>
<feature type="compositionally biased region" description="Basic and acidic residues" evidence="6">
    <location>
        <begin position="562"/>
        <end position="587"/>
    </location>
</feature>
<feature type="compositionally biased region" description="Polar residues" evidence="6">
    <location>
        <begin position="202"/>
        <end position="212"/>
    </location>
</feature>
<dbReference type="InterPro" id="IPR008604">
    <property type="entry name" value="MAP7_fam"/>
</dbReference>
<dbReference type="PANTHER" id="PTHR15073">
    <property type="entry name" value="MICROTUBULE-ASSOCIATED PROTEIN"/>
    <property type="match status" value="1"/>
</dbReference>
<evidence type="ECO:0000256" key="3">
    <source>
        <dbReference type="ARBA" id="ARBA00022490"/>
    </source>
</evidence>
<feature type="compositionally biased region" description="Basic and acidic residues" evidence="6">
    <location>
        <begin position="296"/>
        <end position="305"/>
    </location>
</feature>
<feature type="region of interest" description="Disordered" evidence="6">
    <location>
        <begin position="489"/>
        <end position="542"/>
    </location>
</feature>
<protein>
    <submittedName>
        <fullName evidence="7">Uncharacterized protein</fullName>
    </submittedName>
</protein>
<evidence type="ECO:0000256" key="6">
    <source>
        <dbReference type="SAM" id="MobiDB-lite"/>
    </source>
</evidence>
<keyword evidence="8" id="KW-1185">Reference proteome</keyword>
<keyword evidence="5" id="KW-0206">Cytoskeleton</keyword>
<feature type="region of interest" description="Disordered" evidence="6">
    <location>
        <begin position="612"/>
        <end position="655"/>
    </location>
</feature>
<feature type="compositionally biased region" description="Polar residues" evidence="6">
    <location>
        <begin position="859"/>
        <end position="868"/>
    </location>
</feature>
<feature type="region of interest" description="Disordered" evidence="6">
    <location>
        <begin position="56"/>
        <end position="92"/>
    </location>
</feature>
<sequence>MSEENKCCVKKDNLAAKENAAVAKEREDRIRMVRERQNEERQRKLEELKAQALAAQRFREQKEEERRRRLEESRSRDFDRRHQVEERKKAIQDAERERREYLLRKNQEREARFESKRRNERSSIVFAFGSSTPRLLDPGEMGTVSPSQFWNHRRATSISNIAYSGAPLTRRSSERELNEAPKKRATSATALDRQREDGAGIVTTNDSPTVSYRNVARRKTDLMPTVPSPRDGTNYGSRSSLGSHTPRSPGRAVSMTRLDQLARPVRRNGEHICAILERERREEIALNSGGSSPIHQGRDLRPRSSSERKIMSKSMIHLASTKCRKSFPPVATGISHGFVGDGHTSTITRRSPLKLSRSMCNLDKSSGGSTRKIDAVVTVRKAEYAKDSVDKAGLRSGEVTPGGTLSSRPNSAMSNSTVVSSTVSRRSTMTPRKPRPASIAVTGVSLPNGNNADGHKGSVKQEKPPLPKVTAQMKKSAAISSSLMTRSLDLSGKKSLERTPLKSRGSSKTATPLMSPGTEKEIKMPSEKPTQSQTPKIEKPVKQVVNKEEVHDVAKQEEVVKEELKKEVHKKEEVKEEDPKNEVKEEPVLMTEEVDNKEIVVKQEVTENGVKEDQITTVTVETENDVEQSNEQEDPSDVMSTSMMSKSRITTEEEAKAALAERRRLARVEAERQAEAERLRLIAEAEAEQKRIAEEEEKQRQLEQEALRLAEEQRKAEEERLARAIEEARKREEEEKLQREAEARQKAEREEQEKKAREEAEKLRLQTAERLKKEEIEREERRKRVEAIMLRTRTKGSVSGTPTKGSGDEKASNDAKEDTSNSGSGQEQTKQETESSHNQTKNIPSINNQPDTVTEKAQMEQQQMSYEKSVTEKENSLLGSFTHIVDGINNKSNHIHGQSVIGDGHQENVLIPDVINNKVLNNSTENGFKNSGVDNILSSVDCTNNVVDSKVLAMNQDNAKQPDQQLIDFDSLPQQQQIEDVFNYNNNNDRANTTSAIPSLVTADSQENRDISLF</sequence>
<feature type="compositionally biased region" description="Polar residues" evidence="6">
    <location>
        <begin position="836"/>
        <end position="852"/>
    </location>
</feature>
<dbReference type="GO" id="GO:0000226">
    <property type="term" value="P:microtubule cytoskeleton organization"/>
    <property type="evidence" value="ECO:0007669"/>
    <property type="project" value="InterPro"/>
</dbReference>
<feature type="compositionally biased region" description="Polar residues" evidence="6">
    <location>
        <begin position="638"/>
        <end position="648"/>
    </location>
</feature>
<dbReference type="Proteomes" id="UP000092461">
    <property type="component" value="Unassembled WGS sequence"/>
</dbReference>
<evidence type="ECO:0000256" key="5">
    <source>
        <dbReference type="ARBA" id="ARBA00023212"/>
    </source>
</evidence>
<dbReference type="AlphaFoldDB" id="A0A1B0EUI7"/>
<feature type="compositionally biased region" description="Basic and acidic residues" evidence="6">
    <location>
        <begin position="453"/>
        <end position="465"/>
    </location>
</feature>
<dbReference type="GO" id="GO:0015630">
    <property type="term" value="C:microtubule cytoskeleton"/>
    <property type="evidence" value="ECO:0007669"/>
    <property type="project" value="InterPro"/>
</dbReference>
<dbReference type="VEuPathDB" id="VectorBase:LLONM1_009089"/>
<keyword evidence="4" id="KW-0175">Coiled coil</keyword>